<evidence type="ECO:0000256" key="4">
    <source>
        <dbReference type="ARBA" id="ARBA00021247"/>
    </source>
</evidence>
<dbReference type="GO" id="GO:0008418">
    <property type="term" value="F:protein-N-terminal asparagine amidohydrolase activity"/>
    <property type="evidence" value="ECO:0007669"/>
    <property type="project" value="UniProtKB-UniRule"/>
</dbReference>
<dbReference type="VEuPathDB" id="FungiDB:CC1G_03901"/>
<keyword evidence="11" id="KW-1185">Reference proteome</keyword>
<dbReference type="PANTHER" id="PTHR13035">
    <property type="entry name" value="PROTEIN N-TERMINAL GLUTAMINE AMIDOHYDROLASE"/>
    <property type="match status" value="1"/>
</dbReference>
<dbReference type="GO" id="GO:0005634">
    <property type="term" value="C:nucleus"/>
    <property type="evidence" value="ECO:0007669"/>
    <property type="project" value="TreeGrafter"/>
</dbReference>
<dbReference type="Proteomes" id="UP000001861">
    <property type="component" value="Unassembled WGS sequence"/>
</dbReference>
<proteinExistence type="inferred from homology"/>
<evidence type="ECO:0000256" key="1">
    <source>
        <dbReference type="ARBA" id="ARBA00008985"/>
    </source>
</evidence>
<dbReference type="HOGENOM" id="CLU_091083_2_1_1"/>
<dbReference type="InParanoid" id="A8NH54"/>
<dbReference type="OrthoDB" id="191192at2759"/>
<accession>A8NH54</accession>
<name>A8NH54_COPC7</name>
<dbReference type="eggNOG" id="KOG3261">
    <property type="taxonomic scope" value="Eukaryota"/>
</dbReference>
<dbReference type="RefSeq" id="XP_001833684.2">
    <property type="nucleotide sequence ID" value="XM_001833632.2"/>
</dbReference>
<gene>
    <name evidence="10" type="ORF">CC1G_03901</name>
</gene>
<dbReference type="InterPro" id="IPR023128">
    <property type="entry name" value="Prot_N_Gln_amidohydro_ab_roll"/>
</dbReference>
<dbReference type="EC" id="3.5.1.122" evidence="3 8"/>
<evidence type="ECO:0000256" key="6">
    <source>
        <dbReference type="ARBA" id="ARBA00029677"/>
    </source>
</evidence>
<dbReference type="AlphaFoldDB" id="A8NH54"/>
<evidence type="ECO:0000256" key="3">
    <source>
        <dbReference type="ARBA" id="ARBA00012718"/>
    </source>
</evidence>
<comment type="subunit">
    <text evidence="2 8">Monomer.</text>
</comment>
<comment type="caution">
    <text evidence="10">The sequence shown here is derived from an EMBL/GenBank/DDBJ whole genome shotgun (WGS) entry which is preliminary data.</text>
</comment>
<evidence type="ECO:0000259" key="9">
    <source>
        <dbReference type="Pfam" id="PF09764"/>
    </source>
</evidence>
<comment type="catalytic activity">
    <reaction evidence="7 8">
        <text>N-terminal L-glutaminyl-[protein] + H2O = N-terminal L-glutamyl-[protein] + NH4(+)</text>
        <dbReference type="Rhea" id="RHEA:50680"/>
        <dbReference type="Rhea" id="RHEA-COMP:12668"/>
        <dbReference type="Rhea" id="RHEA-COMP:12777"/>
        <dbReference type="ChEBI" id="CHEBI:15377"/>
        <dbReference type="ChEBI" id="CHEBI:28938"/>
        <dbReference type="ChEBI" id="CHEBI:64721"/>
        <dbReference type="ChEBI" id="CHEBI:64722"/>
        <dbReference type="EC" id="3.5.1.122"/>
    </reaction>
</comment>
<dbReference type="GeneID" id="6010182"/>
<sequence length="133" mass="15987">MSTTILPPDLPENAVYTRCYCEENIYLLCRDFLSKPEIAEKWNLWVLFVSNENKMAALFFQKSSRREDLPVLWDYHVILILQPRVDSDLDERRELRGNASWAYDFDTRLPIPCPWEDYLEMTFPKDLLTEYER</sequence>
<dbReference type="PANTHER" id="PTHR13035:SF0">
    <property type="entry name" value="PROTEIN N-TERMINAL GLUTAMINE AMIDOHYDROLASE"/>
    <property type="match status" value="1"/>
</dbReference>
<protein>
    <recommendedName>
        <fullName evidence="4 8">Protein N-terminal glutamine amidohydrolase</fullName>
        <ecNumber evidence="3 8">3.5.1.122</ecNumber>
    </recommendedName>
    <alternativeName>
        <fullName evidence="6 8">Protein NH2-terminal glutamine deamidase</fullName>
    </alternativeName>
</protein>
<dbReference type="OMA" id="CYREENI"/>
<organism evidence="10 11">
    <name type="scientific">Coprinopsis cinerea (strain Okayama-7 / 130 / ATCC MYA-4618 / FGSC 9003)</name>
    <name type="common">Inky cap fungus</name>
    <name type="synonym">Hormographiella aspergillata</name>
    <dbReference type="NCBI Taxonomy" id="240176"/>
    <lineage>
        <taxon>Eukaryota</taxon>
        <taxon>Fungi</taxon>
        <taxon>Dikarya</taxon>
        <taxon>Basidiomycota</taxon>
        <taxon>Agaricomycotina</taxon>
        <taxon>Agaricomycetes</taxon>
        <taxon>Agaricomycetidae</taxon>
        <taxon>Agaricales</taxon>
        <taxon>Agaricineae</taxon>
        <taxon>Psathyrellaceae</taxon>
        <taxon>Coprinopsis</taxon>
    </lineage>
</organism>
<feature type="domain" description="Protein N-terminal glutamine amidohydrolase alpha beta roll" evidence="9">
    <location>
        <begin position="16"/>
        <end position="127"/>
    </location>
</feature>
<comment type="function">
    <text evidence="8">Mediates the side-chain deamidation of N-terminal glutamine residues to glutamate, an important step in N-end rule pathway of protein degradation. Conversion of the resulting N-terminal glutamine to glutamate renders the protein susceptible to arginylation, polyubiquitination and degradation as specified by the N-end rule. Does not act on substrates with internal or C-terminal glutamine and does not act on non-glutamine residues in any position.</text>
</comment>
<comment type="similarity">
    <text evidence="1 8">Belongs to the NTAQ1 family.</text>
</comment>
<reference evidence="10 11" key="1">
    <citation type="journal article" date="2010" name="Proc. Natl. Acad. Sci. U.S.A.">
        <title>Insights into evolution of multicellular fungi from the assembled chromosomes of the mushroom Coprinopsis cinerea (Coprinus cinereus).</title>
        <authorList>
            <person name="Stajich J.E."/>
            <person name="Wilke S.K."/>
            <person name="Ahren D."/>
            <person name="Au C.H."/>
            <person name="Birren B.W."/>
            <person name="Borodovsky M."/>
            <person name="Burns C."/>
            <person name="Canback B."/>
            <person name="Casselton L.A."/>
            <person name="Cheng C.K."/>
            <person name="Deng J."/>
            <person name="Dietrich F.S."/>
            <person name="Fargo D.C."/>
            <person name="Farman M.L."/>
            <person name="Gathman A.C."/>
            <person name="Goldberg J."/>
            <person name="Guigo R."/>
            <person name="Hoegger P.J."/>
            <person name="Hooker J.B."/>
            <person name="Huggins A."/>
            <person name="James T.Y."/>
            <person name="Kamada T."/>
            <person name="Kilaru S."/>
            <person name="Kodira C."/>
            <person name="Kues U."/>
            <person name="Kupfer D."/>
            <person name="Kwan H.S."/>
            <person name="Lomsadze A."/>
            <person name="Li W."/>
            <person name="Lilly W.W."/>
            <person name="Ma L.J."/>
            <person name="Mackey A.J."/>
            <person name="Manning G."/>
            <person name="Martin F."/>
            <person name="Muraguchi H."/>
            <person name="Natvig D.O."/>
            <person name="Palmerini H."/>
            <person name="Ramesh M.A."/>
            <person name="Rehmeyer C.J."/>
            <person name="Roe B.A."/>
            <person name="Shenoy N."/>
            <person name="Stanke M."/>
            <person name="Ter-Hovhannisyan V."/>
            <person name="Tunlid A."/>
            <person name="Velagapudi R."/>
            <person name="Vision T.J."/>
            <person name="Zeng Q."/>
            <person name="Zolan M.E."/>
            <person name="Pukkila P.J."/>
        </authorList>
    </citation>
    <scope>NUCLEOTIDE SEQUENCE [LARGE SCALE GENOMIC DNA]</scope>
    <source>
        <strain evidence="11">Okayama-7 / 130 / ATCC MYA-4618 / FGSC 9003</strain>
    </source>
</reference>
<dbReference type="EMBL" id="AACS02000002">
    <property type="protein sequence ID" value="EAU88229.2"/>
    <property type="molecule type" value="Genomic_DNA"/>
</dbReference>
<dbReference type="Gene3D" id="3.10.620.10">
    <property type="entry name" value="Protein N-terminal glutamine amidohydrolase, alpha beta roll"/>
    <property type="match status" value="1"/>
</dbReference>
<evidence type="ECO:0000313" key="11">
    <source>
        <dbReference type="Proteomes" id="UP000001861"/>
    </source>
</evidence>
<evidence type="ECO:0000256" key="8">
    <source>
        <dbReference type="RuleBase" id="RU367082"/>
    </source>
</evidence>
<dbReference type="GO" id="GO:0005829">
    <property type="term" value="C:cytosol"/>
    <property type="evidence" value="ECO:0007669"/>
    <property type="project" value="TreeGrafter"/>
</dbReference>
<evidence type="ECO:0000313" key="10">
    <source>
        <dbReference type="EMBL" id="EAU88229.2"/>
    </source>
</evidence>
<dbReference type="Pfam" id="PF09764">
    <property type="entry name" value="Nt_Gln_amidase"/>
    <property type="match status" value="1"/>
</dbReference>
<dbReference type="InterPro" id="IPR037132">
    <property type="entry name" value="N_Gln_amidohydro_ab_roll_sf"/>
</dbReference>
<evidence type="ECO:0000256" key="2">
    <source>
        <dbReference type="ARBA" id="ARBA00011245"/>
    </source>
</evidence>
<dbReference type="InterPro" id="IPR039733">
    <property type="entry name" value="NTAQ1"/>
</dbReference>
<dbReference type="GO" id="GO:0070773">
    <property type="term" value="F:protein-N-terminal glutamine amidohydrolase activity"/>
    <property type="evidence" value="ECO:0007669"/>
    <property type="project" value="UniProtKB-UniRule"/>
</dbReference>
<evidence type="ECO:0000256" key="7">
    <source>
        <dbReference type="ARBA" id="ARBA00048768"/>
    </source>
</evidence>
<evidence type="ECO:0000256" key="5">
    <source>
        <dbReference type="ARBA" id="ARBA00022801"/>
    </source>
</evidence>
<dbReference type="KEGG" id="cci:CC1G_03901"/>
<keyword evidence="5 8" id="KW-0378">Hydrolase</keyword>